<sequence>MIRAANLASWSGRYWVACLAKSRSAFSRVLRSTQDGRRCTKARITSTWPSPINPWRCAFAVAVSSGGSGSPVSARRWPRSAASATRRLASLRVMRNRSASVNPSLPPSSSSVDCSPI</sequence>
<evidence type="ECO:0000313" key="5">
    <source>
        <dbReference type="EMBL" id="COW25969.1"/>
    </source>
</evidence>
<accession>A0A0T7LMI2</accession>
<reference evidence="5" key="1">
    <citation type="submission" date="2015-03" db="EMBL/GenBank/DDBJ databases">
        <authorList>
            <person name="Murphy D."/>
        </authorList>
    </citation>
    <scope>NUCLEOTIDE SEQUENCE [LARGE SCALE GENOMIC DNA]</scope>
    <source>
        <strain evidence="5">K00500041</strain>
    </source>
</reference>
<evidence type="ECO:0000313" key="7">
    <source>
        <dbReference type="Proteomes" id="UP000044938"/>
    </source>
</evidence>
<feature type="region of interest" description="Disordered" evidence="1">
    <location>
        <begin position="97"/>
        <end position="117"/>
    </location>
</feature>
<dbReference type="AlphaFoldDB" id="A0A0T7LMI2"/>
<proteinExistence type="predicted"/>
<dbReference type="EMBL" id="CFOH01000024">
    <property type="protein sequence ID" value="CFE46609.1"/>
    <property type="molecule type" value="Genomic_DNA"/>
</dbReference>
<dbReference type="EMBL" id="CFOE01000056">
    <property type="protein sequence ID" value="CFE37342.1"/>
    <property type="molecule type" value="Genomic_DNA"/>
</dbReference>
<dbReference type="Proteomes" id="UP000046947">
    <property type="component" value="Unassembled WGS sequence"/>
</dbReference>
<reference evidence="6 7" key="2">
    <citation type="submission" date="2015-03" db="EMBL/GenBank/DDBJ databases">
        <authorList>
            <consortium name="Pathogen Informatics"/>
        </authorList>
    </citation>
    <scope>NUCLEOTIDE SEQUENCE [LARGE SCALE GENOMIC DNA]</scope>
    <source>
        <strain evidence="2 9">G09901357</strain>
        <strain evidence="3 8">H09601792</strain>
        <strain evidence="6">K00500041</strain>
        <strain evidence="4 7">M09401471</strain>
    </source>
</reference>
<evidence type="ECO:0000313" key="3">
    <source>
        <dbReference type="EMBL" id="CFE46609.1"/>
    </source>
</evidence>
<evidence type="ECO:0000313" key="4">
    <source>
        <dbReference type="EMBL" id="COV47742.1"/>
    </source>
</evidence>
<evidence type="ECO:0000313" key="2">
    <source>
        <dbReference type="EMBL" id="CFE37342.1"/>
    </source>
</evidence>
<gene>
    <name evidence="2" type="ORF">ERS007681_00726</name>
    <name evidence="3" type="ORF">ERS007688_00288</name>
    <name evidence="5" type="ORF">ERS007703_03204</name>
    <name evidence="4" type="ORF">ERS007720_00306</name>
</gene>
<organism evidence="5 6">
    <name type="scientific">Mycobacterium tuberculosis</name>
    <dbReference type="NCBI Taxonomy" id="1773"/>
    <lineage>
        <taxon>Bacteria</taxon>
        <taxon>Bacillati</taxon>
        <taxon>Actinomycetota</taxon>
        <taxon>Actinomycetes</taxon>
        <taxon>Mycobacteriales</taxon>
        <taxon>Mycobacteriaceae</taxon>
        <taxon>Mycobacterium</taxon>
        <taxon>Mycobacterium tuberculosis complex</taxon>
    </lineage>
</organism>
<evidence type="ECO:0000313" key="8">
    <source>
        <dbReference type="Proteomes" id="UP000046947"/>
    </source>
</evidence>
<protein>
    <submittedName>
        <fullName evidence="5">Uncharacterized protein</fullName>
    </submittedName>
</protein>
<dbReference type="Proteomes" id="UP000038802">
    <property type="component" value="Unassembled WGS sequence"/>
</dbReference>
<evidence type="ECO:0000313" key="9">
    <source>
        <dbReference type="Proteomes" id="UP000048289"/>
    </source>
</evidence>
<dbReference type="Proteomes" id="UP000044938">
    <property type="component" value="Unassembled WGS sequence"/>
</dbReference>
<evidence type="ECO:0000313" key="6">
    <source>
        <dbReference type="Proteomes" id="UP000038802"/>
    </source>
</evidence>
<evidence type="ECO:0000256" key="1">
    <source>
        <dbReference type="SAM" id="MobiDB-lite"/>
    </source>
</evidence>
<name>A0A0T7LMI2_MYCTX</name>
<dbReference type="Proteomes" id="UP000048289">
    <property type="component" value="Unassembled WGS sequence"/>
</dbReference>
<dbReference type="EMBL" id="CSAJ01000020">
    <property type="protein sequence ID" value="COV47742.1"/>
    <property type="molecule type" value="Genomic_DNA"/>
</dbReference>
<dbReference type="EMBL" id="CSAE01000414">
    <property type="protein sequence ID" value="COW25969.1"/>
    <property type="molecule type" value="Genomic_DNA"/>
</dbReference>